<feature type="binding site" description="axial binding residue" evidence="3">
    <location>
        <position position="385"/>
    </location>
    <ligand>
        <name>heme</name>
        <dbReference type="ChEBI" id="CHEBI:30413"/>
    </ligand>
    <ligandPart>
        <name>Fe</name>
        <dbReference type="ChEBI" id="CHEBI:18248"/>
    </ligandPart>
</feature>
<keyword evidence="3 4" id="KW-0408">Iron</keyword>
<dbReference type="InterPro" id="IPR017972">
    <property type="entry name" value="Cyt_P450_CS"/>
</dbReference>
<dbReference type="PANTHER" id="PTHR24305">
    <property type="entry name" value="CYTOCHROME P450"/>
    <property type="match status" value="1"/>
</dbReference>
<evidence type="ECO:0000256" key="3">
    <source>
        <dbReference type="PIRSR" id="PIRSR602401-1"/>
    </source>
</evidence>
<evidence type="ECO:0000313" key="6">
    <source>
        <dbReference type="Proteomes" id="UP000298050"/>
    </source>
</evidence>
<evidence type="ECO:0000256" key="2">
    <source>
        <dbReference type="ARBA" id="ARBA00010617"/>
    </source>
</evidence>
<dbReference type="InterPro" id="IPR001128">
    <property type="entry name" value="Cyt_P450"/>
</dbReference>
<dbReference type="InterPro" id="IPR002401">
    <property type="entry name" value="Cyt_P450_E_grp-I"/>
</dbReference>
<dbReference type="RefSeq" id="WP_135441606.1">
    <property type="nucleotide sequence ID" value="NZ_SRLE01000005.1"/>
</dbReference>
<dbReference type="PRINTS" id="PR00385">
    <property type="entry name" value="P450"/>
</dbReference>
<dbReference type="EMBL" id="SRLE01000005">
    <property type="protein sequence ID" value="TGD74646.1"/>
    <property type="molecule type" value="Genomic_DNA"/>
</dbReference>
<dbReference type="PRINTS" id="PR00463">
    <property type="entry name" value="EP450I"/>
</dbReference>
<dbReference type="AlphaFoldDB" id="A0A4Z0M5C5"/>
<comment type="caution">
    <text evidence="5">The sequence shown here is derived from an EMBL/GenBank/DDBJ whole genome shotgun (WGS) entry which is preliminary data.</text>
</comment>
<dbReference type="Gene3D" id="1.10.630.10">
    <property type="entry name" value="Cytochrome P450"/>
    <property type="match status" value="1"/>
</dbReference>
<accession>A0A4Z0M5C5</accession>
<dbReference type="CDD" id="cd00302">
    <property type="entry name" value="cytochrome_P450"/>
    <property type="match status" value="1"/>
</dbReference>
<dbReference type="GO" id="GO:0004497">
    <property type="term" value="F:monooxygenase activity"/>
    <property type="evidence" value="ECO:0007669"/>
    <property type="project" value="UniProtKB-KW"/>
</dbReference>
<keyword evidence="4" id="KW-0503">Monooxygenase</keyword>
<evidence type="ECO:0000256" key="4">
    <source>
        <dbReference type="RuleBase" id="RU000461"/>
    </source>
</evidence>
<organism evidence="5 6">
    <name type="scientific">Mangrovimicrobium sediminis</name>
    <dbReference type="NCBI Taxonomy" id="2562682"/>
    <lineage>
        <taxon>Bacteria</taxon>
        <taxon>Pseudomonadati</taxon>
        <taxon>Pseudomonadota</taxon>
        <taxon>Gammaproteobacteria</taxon>
        <taxon>Cellvibrionales</taxon>
        <taxon>Halieaceae</taxon>
        <taxon>Mangrovimicrobium</taxon>
    </lineage>
</organism>
<comment type="similarity">
    <text evidence="2 4">Belongs to the cytochrome P450 family.</text>
</comment>
<proteinExistence type="inferred from homology"/>
<comment type="cofactor">
    <cofactor evidence="1 3">
        <name>heme</name>
        <dbReference type="ChEBI" id="CHEBI:30413"/>
    </cofactor>
</comment>
<dbReference type="GO" id="GO:0005506">
    <property type="term" value="F:iron ion binding"/>
    <property type="evidence" value="ECO:0007669"/>
    <property type="project" value="InterPro"/>
</dbReference>
<dbReference type="OrthoDB" id="9764248at2"/>
<keyword evidence="4" id="KW-0560">Oxidoreductase</keyword>
<dbReference type="Proteomes" id="UP000298050">
    <property type="component" value="Unassembled WGS sequence"/>
</dbReference>
<keyword evidence="3 4" id="KW-0349">Heme</keyword>
<reference evidence="5 6" key="1">
    <citation type="submission" date="2019-04" db="EMBL/GenBank/DDBJ databases">
        <title>Taxonomy of novel Haliea sp. from mangrove soil of West Coast of India.</title>
        <authorList>
            <person name="Verma A."/>
            <person name="Kumar P."/>
            <person name="Krishnamurthi S."/>
        </authorList>
    </citation>
    <scope>NUCLEOTIDE SEQUENCE [LARGE SCALE GENOMIC DNA]</scope>
    <source>
        <strain evidence="5 6">SAOS-164</strain>
    </source>
</reference>
<evidence type="ECO:0000256" key="1">
    <source>
        <dbReference type="ARBA" id="ARBA00001971"/>
    </source>
</evidence>
<dbReference type="SUPFAM" id="SSF48264">
    <property type="entry name" value="Cytochrome P450"/>
    <property type="match status" value="1"/>
</dbReference>
<dbReference type="InterPro" id="IPR036396">
    <property type="entry name" value="Cyt_P450_sf"/>
</dbReference>
<keyword evidence="3 4" id="KW-0479">Metal-binding</keyword>
<dbReference type="InterPro" id="IPR050121">
    <property type="entry name" value="Cytochrome_P450_monoxygenase"/>
</dbReference>
<dbReference type="GO" id="GO:0016705">
    <property type="term" value="F:oxidoreductase activity, acting on paired donors, with incorporation or reduction of molecular oxygen"/>
    <property type="evidence" value="ECO:0007669"/>
    <property type="project" value="InterPro"/>
</dbReference>
<evidence type="ECO:0000313" key="5">
    <source>
        <dbReference type="EMBL" id="TGD74646.1"/>
    </source>
</evidence>
<dbReference type="PANTHER" id="PTHR24305:SF166">
    <property type="entry name" value="CYTOCHROME P450 12A4, MITOCHONDRIAL-RELATED"/>
    <property type="match status" value="1"/>
</dbReference>
<keyword evidence="6" id="KW-1185">Reference proteome</keyword>
<dbReference type="PROSITE" id="PS00086">
    <property type="entry name" value="CYTOCHROME_P450"/>
    <property type="match status" value="1"/>
</dbReference>
<protein>
    <submittedName>
        <fullName evidence="5">Cytochrome P450</fullName>
    </submittedName>
</protein>
<sequence length="439" mass="48727">MTTPSPEPLPQLDLASLQADLSGDLTRPTLLGFTAQSWLRAQRELGPVFAVPAMNTAVLAGRDASRSAWRNPQDWSYAQTGLGQAFRAQLGEGYITASDGDAHWEQRRVLQPLFNSDNIQRHAPVVATLLAQGLQASSGQPVELHDTLVLLFTRILNHSMVRTGASDAQIQSFARFEEEFIRGATAADSAAWYARPAYRQLHDEVFSFFRALVQARLAGERGDDNLDLLVDALRKRGAEPDLDELVRDAYLMQAGGAGNIASLCCSLLWALLQHPEWLQRVREELASFDPAQLARSGMQGLTATRAAILETERRYPVTPGMPKLALNDVVVQGRRVPAGSQVFHLFTLEHFLEEDYPEPFDYRPQRWLDGKPPRPNAFGGGRHMCIGMNLAYLHLLQTLALLLKDYEIDAGQGPRLAPIEPDNPDSPSRMVFEVSLRSR</sequence>
<dbReference type="Pfam" id="PF00067">
    <property type="entry name" value="p450"/>
    <property type="match status" value="1"/>
</dbReference>
<gene>
    <name evidence="5" type="ORF">E4634_05450</name>
</gene>
<dbReference type="GO" id="GO:0020037">
    <property type="term" value="F:heme binding"/>
    <property type="evidence" value="ECO:0007669"/>
    <property type="project" value="InterPro"/>
</dbReference>
<name>A0A4Z0M5C5_9GAMM</name>